<name>A0A0X8NW27_ALCXX</name>
<feature type="coiled-coil region" evidence="1">
    <location>
        <begin position="662"/>
        <end position="717"/>
    </location>
</feature>
<dbReference type="PANTHER" id="PTHR33840">
    <property type="match status" value="1"/>
</dbReference>
<reference evidence="5" key="1">
    <citation type="submission" date="2015-12" db="EMBL/GenBank/DDBJ databases">
        <title>FDA dAtabase for Regulatory Grade micrObial Sequences (FDA-ARGOS): Supporting development and validation of Infectious Disease Dx tests.</title>
        <authorList>
            <person name="Case J."/>
            <person name="Tallon L."/>
            <person name="Sadzewicz L."/>
            <person name="Sengamalay N."/>
            <person name="Ott S."/>
            <person name="Godinez A."/>
            <person name="Nagaraj S."/>
            <person name="Nadendla S."/>
            <person name="Sichtig H."/>
        </authorList>
    </citation>
    <scope>NUCLEOTIDE SEQUENCE [LARGE SCALE GENOMIC DNA]</scope>
    <source>
        <strain evidence="5">FDAARGOS_147</strain>
    </source>
</reference>
<accession>A0A0X8NW27</accession>
<feature type="domain" description="T6SS Phospholipase effector Tle1-like catalytic" evidence="3">
    <location>
        <begin position="356"/>
        <end position="469"/>
    </location>
</feature>
<dbReference type="PANTHER" id="PTHR33840:SF1">
    <property type="entry name" value="TLE1 PHOSPHOLIPASE DOMAIN-CONTAINING PROTEIN"/>
    <property type="match status" value="1"/>
</dbReference>
<evidence type="ECO:0000259" key="3">
    <source>
        <dbReference type="Pfam" id="PF09994"/>
    </source>
</evidence>
<sequence length="771" mass="86611">MHPGRRAATGAPRPGQRSAGVPAWPGAAAPPWDAGARQRRAIPCRFQFGTVLMTFKFRFAGPCREIPSDLDFREQRKACQRMGEKAGTDCSIELFFGFFFDGTRNNMYMSEKAGNHTQTNVARLYSVFDDTIDPSYSARQHRFRTYVEGVGTPCVEKVGDPGTGAHAQAGAAAGWGGEARINWALLEFQNNLYSHFVPNRTLTDALGQRATTLVREMSADIALSRLQVEDLAKAAKVPLAAYTGMKPGDAADVLARRTQGFVDTLLRVRDVNNTEPKDMARYTVLSRRNRDLRTLLGGYLDTNPKIERIRVSIFGFSRGAAEARVFANWLKDACDPPEGISFYSPRGDGVLRLAGIKVDIDFMGIFDTVASAGIAQSVSEQVWDGHGAWARKKDMEIPNLVSRCVHMVGAHEVRGSFPLDLIDGPNYEEIVYPGVHSDVGGGYKPGEQGRGAKDSDKLSQIPLCDMYREAVQAGVPVRLHLAPAEFQSQFEVSAELRAAFNAYVEATRDISQKQTSSTRILYNHYVQYLRWRRLRAERGPEWIGATPSAVRARANYPQDYEDLIQANEELLLEVRKLTTDNALERSRTPTMMPGPGSEGARLYDSVMLLLRGNKEKMWLDQLRTVWNLPGRPAAAVIDLLDNFVHDSRAWFKPLGKDDDVWIAQQQDRIKQLEKREKEAEEYIAIGRPDLALIARPNKAEQAELARYRANSNDLALQPGGREFYWQWGYLRWRSVYANPQVRALREAQKEREDTQRALQNMPMNFNALPRF</sequence>
<dbReference type="InterPro" id="IPR018712">
    <property type="entry name" value="Tle1-like_cat"/>
</dbReference>
<evidence type="ECO:0000313" key="5">
    <source>
        <dbReference type="Proteomes" id="UP000060602"/>
    </source>
</evidence>
<feature type="region of interest" description="Disordered" evidence="2">
    <location>
        <begin position="1"/>
        <end position="32"/>
    </location>
</feature>
<feature type="compositionally biased region" description="Low complexity" evidence="2">
    <location>
        <begin position="19"/>
        <end position="32"/>
    </location>
</feature>
<dbReference type="Pfam" id="PF09994">
    <property type="entry name" value="T6SS_Tle1-like_cat"/>
    <property type="match status" value="1"/>
</dbReference>
<protein>
    <submittedName>
        <fullName evidence="4">DUF2235 domain-containing protein</fullName>
    </submittedName>
</protein>
<keyword evidence="1" id="KW-0175">Coiled coil</keyword>
<gene>
    <name evidence="4" type="ORF">AL504_04455</name>
</gene>
<organism evidence="4 5">
    <name type="scientific">Alcaligenes xylosoxydans xylosoxydans</name>
    <name type="common">Achromobacter xylosoxidans</name>
    <dbReference type="NCBI Taxonomy" id="85698"/>
    <lineage>
        <taxon>Bacteria</taxon>
        <taxon>Pseudomonadati</taxon>
        <taxon>Pseudomonadota</taxon>
        <taxon>Betaproteobacteria</taxon>
        <taxon>Burkholderiales</taxon>
        <taxon>Alcaligenaceae</taxon>
        <taxon>Achromobacter</taxon>
    </lineage>
</organism>
<dbReference type="Proteomes" id="UP000060602">
    <property type="component" value="Chromosome"/>
</dbReference>
<dbReference type="AlphaFoldDB" id="A0A0X8NW27"/>
<evidence type="ECO:0000256" key="1">
    <source>
        <dbReference type="SAM" id="Coils"/>
    </source>
</evidence>
<proteinExistence type="predicted"/>
<evidence type="ECO:0000313" key="4">
    <source>
        <dbReference type="EMBL" id="AMG35354.2"/>
    </source>
</evidence>
<evidence type="ECO:0000256" key="2">
    <source>
        <dbReference type="SAM" id="MobiDB-lite"/>
    </source>
</evidence>
<dbReference type="EMBL" id="CP014060">
    <property type="protein sequence ID" value="AMG35354.2"/>
    <property type="molecule type" value="Genomic_DNA"/>
</dbReference>